<dbReference type="InterPro" id="IPR005502">
    <property type="entry name" value="Ribosyl_crysJ1"/>
</dbReference>
<evidence type="ECO:0000256" key="2">
    <source>
        <dbReference type="ARBA" id="ARBA00022801"/>
    </source>
</evidence>
<dbReference type="SUPFAM" id="SSF101478">
    <property type="entry name" value="ADP-ribosylglycohydrolase"/>
    <property type="match status" value="1"/>
</dbReference>
<dbReference type="InterPro" id="IPR050792">
    <property type="entry name" value="ADP-ribosylglycohydrolase"/>
</dbReference>
<dbReference type="AlphaFoldDB" id="A0A382RYN1"/>
<protein>
    <recommendedName>
        <fullName evidence="4">ADP-ribosylglycohydrolase</fullName>
    </recommendedName>
</protein>
<keyword evidence="2" id="KW-0378">Hydrolase</keyword>
<dbReference type="PANTHER" id="PTHR16222">
    <property type="entry name" value="ADP-RIBOSYLGLYCOHYDROLASE"/>
    <property type="match status" value="1"/>
</dbReference>
<evidence type="ECO:0008006" key="4">
    <source>
        <dbReference type="Google" id="ProtNLM"/>
    </source>
</evidence>
<organism evidence="3">
    <name type="scientific">marine metagenome</name>
    <dbReference type="NCBI Taxonomy" id="408172"/>
    <lineage>
        <taxon>unclassified sequences</taxon>
        <taxon>metagenomes</taxon>
        <taxon>ecological metagenomes</taxon>
    </lineage>
</organism>
<comment type="similarity">
    <text evidence="1">Belongs to the ADP-ribosylglycohydrolase family.</text>
</comment>
<gene>
    <name evidence="3" type="ORF">METZ01_LOCUS355668</name>
</gene>
<evidence type="ECO:0000256" key="1">
    <source>
        <dbReference type="ARBA" id="ARBA00010702"/>
    </source>
</evidence>
<feature type="non-terminal residue" evidence="3">
    <location>
        <position position="1"/>
    </location>
</feature>
<accession>A0A382RYN1</accession>
<reference evidence="3" key="1">
    <citation type="submission" date="2018-05" db="EMBL/GenBank/DDBJ databases">
        <authorList>
            <person name="Lanie J.A."/>
            <person name="Ng W.-L."/>
            <person name="Kazmierczak K.M."/>
            <person name="Andrzejewski T.M."/>
            <person name="Davidsen T.M."/>
            <person name="Wayne K.J."/>
            <person name="Tettelin H."/>
            <person name="Glass J.I."/>
            <person name="Rusch D."/>
            <person name="Podicherti R."/>
            <person name="Tsui H.-C.T."/>
            <person name="Winkler M.E."/>
        </authorList>
    </citation>
    <scope>NUCLEOTIDE SEQUENCE</scope>
</reference>
<dbReference type="Pfam" id="PF03747">
    <property type="entry name" value="ADP_ribosyl_GH"/>
    <property type="match status" value="1"/>
</dbReference>
<sequence>ITDDTQMTLFTAEGLIRAVADGTDPVQGIWAAYQRWYHTQGGPLPDGVDPDSGLLAVADLHDYRAPGMTCMGSMEAGLPGDPDLPLNNSKGCGGVMRVAPVGMVAGSDDDAYRLGCGSAALTHGHPCGWIPAGVQAVTVRRLIAGDTLEEAVTVGRSFAETDQRDRGVAAALDAAVELADTAPLDGRMLEQLGGGWVGEEALAIAVACVLAEPDPNQALLLAVNHSGDSDSTGAIAGNLLGALHGTGPIRDDWCERVELADVITDLAAQLVEVHIGSPVGKWKRWFQGLLVRPRSSPA</sequence>
<evidence type="ECO:0000313" key="3">
    <source>
        <dbReference type="EMBL" id="SVD02814.1"/>
    </source>
</evidence>
<dbReference type="PANTHER" id="PTHR16222:SF24">
    <property type="entry name" value="ADP-RIBOSYLHYDROLASE ARH3"/>
    <property type="match status" value="1"/>
</dbReference>
<dbReference type="EMBL" id="UINC01125168">
    <property type="protein sequence ID" value="SVD02814.1"/>
    <property type="molecule type" value="Genomic_DNA"/>
</dbReference>
<dbReference type="GO" id="GO:0016787">
    <property type="term" value="F:hydrolase activity"/>
    <property type="evidence" value="ECO:0007669"/>
    <property type="project" value="UniProtKB-KW"/>
</dbReference>
<dbReference type="Gene3D" id="1.10.4080.10">
    <property type="entry name" value="ADP-ribosylation/Crystallin J1"/>
    <property type="match status" value="1"/>
</dbReference>
<proteinExistence type="inferred from homology"/>
<dbReference type="InterPro" id="IPR036705">
    <property type="entry name" value="Ribosyl_crysJ1_sf"/>
</dbReference>
<name>A0A382RYN1_9ZZZZ</name>